<dbReference type="SUPFAM" id="SSF74942">
    <property type="entry name" value="YhbC-like, C-terminal domain"/>
    <property type="match status" value="1"/>
</dbReference>
<dbReference type="InterPro" id="IPR028989">
    <property type="entry name" value="RimP_N"/>
</dbReference>
<dbReference type="AlphaFoldDB" id="A0A172YA10"/>
<dbReference type="Proteomes" id="UP000077875">
    <property type="component" value="Chromosome"/>
</dbReference>
<dbReference type="CDD" id="cd01734">
    <property type="entry name" value="YlxS_C"/>
    <property type="match status" value="1"/>
</dbReference>
<dbReference type="HAMAP" id="MF_01077">
    <property type="entry name" value="RimP"/>
    <property type="match status" value="1"/>
</dbReference>
<accession>A0A172YA10</accession>
<organism evidence="6 7">
    <name type="scientific">Halotalea alkalilenta</name>
    <dbReference type="NCBI Taxonomy" id="376489"/>
    <lineage>
        <taxon>Bacteria</taxon>
        <taxon>Pseudomonadati</taxon>
        <taxon>Pseudomonadota</taxon>
        <taxon>Gammaproteobacteria</taxon>
        <taxon>Oceanospirillales</taxon>
        <taxon>Halomonadaceae</taxon>
        <taxon>Halotalea</taxon>
    </lineage>
</organism>
<keyword evidence="7" id="KW-1185">Reference proteome</keyword>
<dbReference type="EMBL" id="CP015243">
    <property type="protein sequence ID" value="ANF56073.1"/>
    <property type="molecule type" value="Genomic_DNA"/>
</dbReference>
<protein>
    <recommendedName>
        <fullName evidence="3">Ribosome maturation factor RimP</fullName>
    </recommendedName>
</protein>
<sequence length="153" mass="17289">MATKEQAIQALIEPTVNAMGFELWGVDYVAQGKNSRLVVYIDSDKGVNVDDCAKVSRQVSGLLDVEDPIAGQYNLEVSSPGMDRPLYTLSQFERFAGHRVQLRLRIPFEGRRKFQGLLIGLEEDEVILRVDQEEFGFPIETIERAQVVPTFEK</sequence>
<dbReference type="GO" id="GO:0000028">
    <property type="term" value="P:ribosomal small subunit assembly"/>
    <property type="evidence" value="ECO:0007669"/>
    <property type="project" value="TreeGrafter"/>
</dbReference>
<comment type="function">
    <text evidence="3">Required for maturation of 30S ribosomal subunits.</text>
</comment>
<dbReference type="GO" id="GO:0006412">
    <property type="term" value="P:translation"/>
    <property type="evidence" value="ECO:0007669"/>
    <property type="project" value="TreeGrafter"/>
</dbReference>
<evidence type="ECO:0000259" key="5">
    <source>
        <dbReference type="Pfam" id="PF17384"/>
    </source>
</evidence>
<evidence type="ECO:0000256" key="3">
    <source>
        <dbReference type="HAMAP-Rule" id="MF_01077"/>
    </source>
</evidence>
<feature type="domain" description="Ribosome maturation factor RimP C-terminal" evidence="5">
    <location>
        <begin position="86"/>
        <end position="151"/>
    </location>
</feature>
<keyword evidence="2 3" id="KW-0690">Ribosome biogenesis</keyword>
<dbReference type="RefSeq" id="WP_064121069.1">
    <property type="nucleotide sequence ID" value="NZ_CP015243.1"/>
</dbReference>
<dbReference type="Gene3D" id="2.30.30.180">
    <property type="entry name" value="Ribosome maturation factor RimP, C-terminal domain"/>
    <property type="match status" value="1"/>
</dbReference>
<dbReference type="SUPFAM" id="SSF75420">
    <property type="entry name" value="YhbC-like, N-terminal domain"/>
    <property type="match status" value="1"/>
</dbReference>
<comment type="subcellular location">
    <subcellularLocation>
        <location evidence="3">Cytoplasm</location>
    </subcellularLocation>
</comment>
<proteinExistence type="inferred from homology"/>
<dbReference type="Pfam" id="PF17384">
    <property type="entry name" value="DUF150_C"/>
    <property type="match status" value="1"/>
</dbReference>
<dbReference type="Gene3D" id="3.30.300.70">
    <property type="entry name" value="RimP-like superfamily, N-terminal"/>
    <property type="match status" value="1"/>
</dbReference>
<gene>
    <name evidence="3" type="primary">rimP</name>
    <name evidence="6" type="ORF">A5892_00135</name>
</gene>
<evidence type="ECO:0000256" key="2">
    <source>
        <dbReference type="ARBA" id="ARBA00022517"/>
    </source>
</evidence>
<dbReference type="KEGG" id="haa:A5892_00135"/>
<dbReference type="PANTHER" id="PTHR33867">
    <property type="entry name" value="RIBOSOME MATURATION FACTOR RIMP"/>
    <property type="match status" value="1"/>
</dbReference>
<dbReference type="GO" id="GO:0005829">
    <property type="term" value="C:cytosol"/>
    <property type="evidence" value="ECO:0007669"/>
    <property type="project" value="TreeGrafter"/>
</dbReference>
<keyword evidence="1 3" id="KW-0963">Cytoplasm</keyword>
<evidence type="ECO:0000256" key="1">
    <source>
        <dbReference type="ARBA" id="ARBA00022490"/>
    </source>
</evidence>
<reference evidence="6 7" key="1">
    <citation type="submission" date="2016-04" db="EMBL/GenBank/DDBJ databases">
        <title>Complete Genome Sequence of Halotalea alkalilenta IHB B 13600.</title>
        <authorList>
            <person name="Swarnkar M.K."/>
            <person name="Sharma A."/>
            <person name="Kaushal K."/>
            <person name="Soni R."/>
            <person name="Rana S."/>
            <person name="Singh A.K."/>
            <person name="Gulati A."/>
        </authorList>
    </citation>
    <scope>NUCLEOTIDE SEQUENCE [LARGE SCALE GENOMIC DNA]</scope>
    <source>
        <strain evidence="6 7">IHB B 13600</strain>
    </source>
</reference>
<dbReference type="InterPro" id="IPR035956">
    <property type="entry name" value="RimP_N_sf"/>
</dbReference>
<feature type="domain" description="Ribosome maturation factor RimP N-terminal" evidence="4">
    <location>
        <begin position="11"/>
        <end position="83"/>
    </location>
</feature>
<dbReference type="Pfam" id="PF02576">
    <property type="entry name" value="RimP_N"/>
    <property type="match status" value="1"/>
</dbReference>
<evidence type="ECO:0000313" key="7">
    <source>
        <dbReference type="Proteomes" id="UP000077875"/>
    </source>
</evidence>
<dbReference type="InterPro" id="IPR003728">
    <property type="entry name" value="Ribosome_maturation_RimP"/>
</dbReference>
<dbReference type="InterPro" id="IPR028998">
    <property type="entry name" value="RimP_C"/>
</dbReference>
<evidence type="ECO:0000313" key="6">
    <source>
        <dbReference type="EMBL" id="ANF56073.1"/>
    </source>
</evidence>
<dbReference type="STRING" id="376489.A5892_00135"/>
<comment type="similarity">
    <text evidence="3">Belongs to the RimP family.</text>
</comment>
<dbReference type="PANTHER" id="PTHR33867:SF1">
    <property type="entry name" value="RIBOSOME MATURATION FACTOR RIMP"/>
    <property type="match status" value="1"/>
</dbReference>
<evidence type="ECO:0000259" key="4">
    <source>
        <dbReference type="Pfam" id="PF02576"/>
    </source>
</evidence>
<dbReference type="FunFam" id="3.30.300.70:FF:000001">
    <property type="entry name" value="Ribosome maturation factor RimP"/>
    <property type="match status" value="1"/>
</dbReference>
<dbReference type="NCBIfam" id="NF000927">
    <property type="entry name" value="PRK00092.1-1"/>
    <property type="match status" value="1"/>
</dbReference>
<dbReference type="InterPro" id="IPR036847">
    <property type="entry name" value="RimP_C_sf"/>
</dbReference>
<name>A0A172YA10_9GAMM</name>